<organism evidence="2 3">
    <name type="scientific">Ceraceosorus bombacis</name>
    <dbReference type="NCBI Taxonomy" id="401625"/>
    <lineage>
        <taxon>Eukaryota</taxon>
        <taxon>Fungi</taxon>
        <taxon>Dikarya</taxon>
        <taxon>Basidiomycota</taxon>
        <taxon>Ustilaginomycotina</taxon>
        <taxon>Exobasidiomycetes</taxon>
        <taxon>Ceraceosorales</taxon>
        <taxon>Ceraceosoraceae</taxon>
        <taxon>Ceraceosorus</taxon>
    </lineage>
</organism>
<proteinExistence type="predicted"/>
<name>A0A0P1BA79_9BASI</name>
<evidence type="ECO:0000313" key="2">
    <source>
        <dbReference type="EMBL" id="CEH12918.1"/>
    </source>
</evidence>
<dbReference type="EMBL" id="CCYA01000192">
    <property type="protein sequence ID" value="CEH12918.1"/>
    <property type="molecule type" value="Genomic_DNA"/>
</dbReference>
<keyword evidence="1" id="KW-0472">Membrane</keyword>
<feature type="transmembrane region" description="Helical" evidence="1">
    <location>
        <begin position="37"/>
        <end position="54"/>
    </location>
</feature>
<dbReference type="Proteomes" id="UP000054845">
    <property type="component" value="Unassembled WGS sequence"/>
</dbReference>
<reference evidence="2 3" key="1">
    <citation type="submission" date="2014-09" db="EMBL/GenBank/DDBJ databases">
        <authorList>
            <person name="Magalhaes I.L.F."/>
            <person name="Oliveira U."/>
            <person name="Santos F.R."/>
            <person name="Vidigal T.H.D.A."/>
            <person name="Brescovit A.D."/>
            <person name="Santos A.J."/>
        </authorList>
    </citation>
    <scope>NUCLEOTIDE SEQUENCE [LARGE SCALE GENOMIC DNA]</scope>
</reference>
<protein>
    <submittedName>
        <fullName evidence="2">Uncharacterized protein</fullName>
    </submittedName>
</protein>
<keyword evidence="1" id="KW-0812">Transmembrane</keyword>
<dbReference type="AlphaFoldDB" id="A0A0P1BA79"/>
<accession>A0A0P1BA79</accession>
<evidence type="ECO:0000256" key="1">
    <source>
        <dbReference type="SAM" id="Phobius"/>
    </source>
</evidence>
<sequence length="80" mass="8942">MANLAGRSDRAWHSMLLASRSIHAPATLHFSSHTPCILRFYALIIVVNVSCLILPTRPAEKECEVSMAFTCMVGYYKTLQ</sequence>
<evidence type="ECO:0000313" key="3">
    <source>
        <dbReference type="Proteomes" id="UP000054845"/>
    </source>
</evidence>
<keyword evidence="1" id="KW-1133">Transmembrane helix</keyword>
<keyword evidence="3" id="KW-1185">Reference proteome</keyword>